<dbReference type="GO" id="GO:0005886">
    <property type="term" value="C:plasma membrane"/>
    <property type="evidence" value="ECO:0007669"/>
    <property type="project" value="UniProtKB-SubCell"/>
</dbReference>
<dbReference type="Pfam" id="PF03023">
    <property type="entry name" value="MurJ"/>
    <property type="match status" value="1"/>
</dbReference>
<protein>
    <recommendedName>
        <fullName evidence="12">Lipid II flippase MurJ</fullName>
    </recommendedName>
</protein>
<feature type="transmembrane region" description="Helical" evidence="10">
    <location>
        <begin position="261"/>
        <end position="283"/>
    </location>
</feature>
<evidence type="ECO:0000256" key="7">
    <source>
        <dbReference type="ARBA" id="ARBA00023136"/>
    </source>
</evidence>
<feature type="transmembrane region" description="Helical" evidence="10">
    <location>
        <begin position="304"/>
        <end position="323"/>
    </location>
</feature>
<dbReference type="GO" id="GO:0009252">
    <property type="term" value="P:peptidoglycan biosynthetic process"/>
    <property type="evidence" value="ECO:0007669"/>
    <property type="project" value="UniProtKB-KW"/>
</dbReference>
<feature type="transmembrane region" description="Helical" evidence="10">
    <location>
        <begin position="376"/>
        <end position="396"/>
    </location>
</feature>
<dbReference type="InterPro" id="IPR004268">
    <property type="entry name" value="MurJ"/>
</dbReference>
<keyword evidence="6 10" id="KW-1133">Transmembrane helix</keyword>
<dbReference type="GO" id="GO:0034204">
    <property type="term" value="P:lipid translocation"/>
    <property type="evidence" value="ECO:0007669"/>
    <property type="project" value="TreeGrafter"/>
</dbReference>
<evidence type="ECO:0000256" key="5">
    <source>
        <dbReference type="ARBA" id="ARBA00022984"/>
    </source>
</evidence>
<comment type="caution">
    <text evidence="11">The sequence shown here is derived from an EMBL/GenBank/DDBJ whole genome shotgun (WGS) entry which is preliminary data.</text>
</comment>
<keyword evidence="7 10" id="KW-0472">Membrane</keyword>
<sequence length="511" mass="58489">MSKTTSIGSATIILAVFGLTGKAIGFFREVLFAYYFGISREYEFYLVASVLPITLNSIALYIYQNYFIPAYSKSEKLGKEFAAEFSKKNFLNAIFLAIVSLLILVLFRIPILKVYIGSNLISSKVELLFLIFCFTVPLSIIYGFLTAYSQTQFNFKSPAIASLSLNIFTIIALVIFKESSIIYIAIAYLIGVFVQTVILGKVSKIFLLFQTKYSMTFKNSKFTVPLIVWIILIEVVGQLYVLSDRYFLAKVDEGGIAAINYATTIFLLPISIFTLSITTAVMPKFSQLAVTNSKSELKEKVTSALINISLTFIPITLIFIFWGKEVIRIFYERGNFTIDSTNVTYEVLFYLSFSLVFYSLYGILNKLFYVYEEVKTLFIITVLGIAIKIIFNFILVETLKQNGLAISTSLSYIVFFTVSLLIIQLRLRLVDFRSISTKFIIYLLNGFFSFLIVKLLFVWLTNESLLFDIIKIILFLLLYYINNQLLKDRYQLILQNQILKFIPATYNKRKD</sequence>
<feature type="transmembrane region" description="Helical" evidence="10">
    <location>
        <begin position="89"/>
        <end position="107"/>
    </location>
</feature>
<feature type="transmembrane region" description="Helical" evidence="10">
    <location>
        <begin position="465"/>
        <end position="481"/>
    </location>
</feature>
<dbReference type="PANTHER" id="PTHR47019:SF1">
    <property type="entry name" value="LIPID II FLIPPASE MURJ"/>
    <property type="match status" value="1"/>
</dbReference>
<dbReference type="InterPro" id="IPR051050">
    <property type="entry name" value="Lipid_II_flippase_MurJ/MviN"/>
</dbReference>
<evidence type="ECO:0000313" key="11">
    <source>
        <dbReference type="EMBL" id="HFI90847.1"/>
    </source>
</evidence>
<feature type="transmembrane region" description="Helical" evidence="10">
    <location>
        <begin position="182"/>
        <end position="202"/>
    </location>
</feature>
<evidence type="ECO:0000256" key="2">
    <source>
        <dbReference type="ARBA" id="ARBA00022475"/>
    </source>
</evidence>
<dbReference type="EMBL" id="DSUJ01000008">
    <property type="protein sequence ID" value="HFI90847.1"/>
    <property type="molecule type" value="Genomic_DNA"/>
</dbReference>
<proteinExistence type="inferred from homology"/>
<comment type="similarity">
    <text evidence="9">Belongs to the MurJ/MviN family.</text>
</comment>
<feature type="transmembrane region" description="Helical" evidence="10">
    <location>
        <begin position="439"/>
        <end position="459"/>
    </location>
</feature>
<reference evidence="11" key="1">
    <citation type="journal article" date="2020" name="mSystems">
        <title>Genome- and Community-Level Interaction Insights into Carbon Utilization and Element Cycling Functions of Hydrothermarchaeota in Hydrothermal Sediment.</title>
        <authorList>
            <person name="Zhou Z."/>
            <person name="Liu Y."/>
            <person name="Xu W."/>
            <person name="Pan J."/>
            <person name="Luo Z.H."/>
            <person name="Li M."/>
        </authorList>
    </citation>
    <scope>NUCLEOTIDE SEQUENCE [LARGE SCALE GENOMIC DNA]</scope>
    <source>
        <strain evidence="11">SpSt-479</strain>
    </source>
</reference>
<keyword evidence="4" id="KW-0133">Cell shape</keyword>
<keyword evidence="5" id="KW-0573">Peptidoglycan synthesis</keyword>
<evidence type="ECO:0000256" key="3">
    <source>
        <dbReference type="ARBA" id="ARBA00022692"/>
    </source>
</evidence>
<dbReference type="AlphaFoldDB" id="A0A7V2ZJ02"/>
<name>A0A7V2ZJ02_9BACT</name>
<evidence type="ECO:0008006" key="12">
    <source>
        <dbReference type="Google" id="ProtNLM"/>
    </source>
</evidence>
<feature type="transmembrane region" description="Helical" evidence="10">
    <location>
        <begin position="12"/>
        <end position="38"/>
    </location>
</feature>
<comment type="subcellular location">
    <subcellularLocation>
        <location evidence="1">Cell membrane</location>
        <topology evidence="1">Multi-pass membrane protein</topology>
    </subcellularLocation>
</comment>
<comment type="function">
    <text evidence="8">Involved in peptidoglycan biosynthesis. Transports lipid-linked peptidoglycan precursors from the inner to the outer leaflet of the cytoplasmic membrane.</text>
</comment>
<feature type="transmembrane region" description="Helical" evidence="10">
    <location>
        <begin position="159"/>
        <end position="176"/>
    </location>
</feature>
<organism evidence="11">
    <name type="scientific">Ignavibacterium album</name>
    <dbReference type="NCBI Taxonomy" id="591197"/>
    <lineage>
        <taxon>Bacteria</taxon>
        <taxon>Pseudomonadati</taxon>
        <taxon>Ignavibacteriota</taxon>
        <taxon>Ignavibacteria</taxon>
        <taxon>Ignavibacteriales</taxon>
        <taxon>Ignavibacteriaceae</taxon>
        <taxon>Ignavibacterium</taxon>
    </lineage>
</organism>
<evidence type="ECO:0000256" key="1">
    <source>
        <dbReference type="ARBA" id="ARBA00004651"/>
    </source>
</evidence>
<feature type="transmembrane region" description="Helical" evidence="10">
    <location>
        <begin position="44"/>
        <end position="68"/>
    </location>
</feature>
<dbReference type="GO" id="GO:0015648">
    <property type="term" value="F:lipid-linked peptidoglycan transporter activity"/>
    <property type="evidence" value="ECO:0007669"/>
    <property type="project" value="TreeGrafter"/>
</dbReference>
<evidence type="ECO:0000256" key="8">
    <source>
        <dbReference type="ARBA" id="ARBA00060041"/>
    </source>
</evidence>
<keyword evidence="2" id="KW-1003">Cell membrane</keyword>
<evidence type="ECO:0000256" key="4">
    <source>
        <dbReference type="ARBA" id="ARBA00022960"/>
    </source>
</evidence>
<feature type="transmembrane region" description="Helical" evidence="10">
    <location>
        <begin position="127"/>
        <end position="147"/>
    </location>
</feature>
<accession>A0A7V2ZJ02</accession>
<feature type="transmembrane region" description="Helical" evidence="10">
    <location>
        <begin position="402"/>
        <end position="427"/>
    </location>
</feature>
<gene>
    <name evidence="11" type="ORF">ENS31_04850</name>
</gene>
<evidence type="ECO:0000256" key="10">
    <source>
        <dbReference type="SAM" id="Phobius"/>
    </source>
</evidence>
<dbReference type="PANTHER" id="PTHR47019">
    <property type="entry name" value="LIPID II FLIPPASE MURJ"/>
    <property type="match status" value="1"/>
</dbReference>
<feature type="transmembrane region" description="Helical" evidence="10">
    <location>
        <begin position="343"/>
        <end position="364"/>
    </location>
</feature>
<keyword evidence="3 10" id="KW-0812">Transmembrane</keyword>
<feature type="transmembrane region" description="Helical" evidence="10">
    <location>
        <begin position="222"/>
        <end position="241"/>
    </location>
</feature>
<dbReference type="PRINTS" id="PR01806">
    <property type="entry name" value="VIRFACTRMVIN"/>
</dbReference>
<evidence type="ECO:0000256" key="6">
    <source>
        <dbReference type="ARBA" id="ARBA00022989"/>
    </source>
</evidence>
<evidence type="ECO:0000256" key="9">
    <source>
        <dbReference type="ARBA" id="ARBA00061532"/>
    </source>
</evidence>
<dbReference type="GO" id="GO:0008360">
    <property type="term" value="P:regulation of cell shape"/>
    <property type="evidence" value="ECO:0007669"/>
    <property type="project" value="UniProtKB-KW"/>
</dbReference>